<dbReference type="Gene3D" id="1.10.418.10">
    <property type="entry name" value="Calponin-like domain"/>
    <property type="match status" value="2"/>
</dbReference>
<feature type="coiled-coil region" evidence="13">
    <location>
        <begin position="3104"/>
        <end position="3230"/>
    </location>
</feature>
<dbReference type="InterPro" id="IPR001715">
    <property type="entry name" value="CH_dom"/>
</dbReference>
<feature type="compositionally biased region" description="Basic and acidic residues" evidence="14">
    <location>
        <begin position="3600"/>
        <end position="3611"/>
    </location>
</feature>
<dbReference type="PROSITE" id="PS50021">
    <property type="entry name" value="CH"/>
    <property type="match status" value="2"/>
</dbReference>
<dbReference type="KEGG" id="osn:115216340"/>
<accession>A0A6P7ST25</accession>
<dbReference type="SUPFAM" id="SSF50044">
    <property type="entry name" value="SH3-domain"/>
    <property type="match status" value="1"/>
</dbReference>
<dbReference type="Pfam" id="PF00435">
    <property type="entry name" value="Spectrin"/>
    <property type="match status" value="29"/>
</dbReference>
<feature type="coiled-coil region" evidence="13">
    <location>
        <begin position="1515"/>
        <end position="1542"/>
    </location>
</feature>
<feature type="domain" description="PH" evidence="16">
    <location>
        <begin position="3725"/>
        <end position="3833"/>
    </location>
</feature>
<feature type="domain" description="SH3" evidence="15">
    <location>
        <begin position="820"/>
        <end position="879"/>
    </location>
</feature>
<dbReference type="FunFam" id="1.10.418.10:FF:000004">
    <property type="entry name" value="Spectrin beta chain"/>
    <property type="match status" value="1"/>
</dbReference>
<keyword evidence="10" id="KW-0009">Actin-binding</keyword>
<evidence type="ECO:0000256" key="6">
    <source>
        <dbReference type="ARBA" id="ARBA00022553"/>
    </source>
</evidence>
<feature type="compositionally biased region" description="Polar residues" evidence="14">
    <location>
        <begin position="3974"/>
        <end position="3993"/>
    </location>
</feature>
<feature type="coiled-coil region" evidence="13">
    <location>
        <begin position="1201"/>
        <end position="1231"/>
    </location>
</feature>
<feature type="coiled-coil region" evidence="13">
    <location>
        <begin position="2380"/>
        <end position="2407"/>
    </location>
</feature>
<feature type="region of interest" description="Disordered" evidence="14">
    <location>
        <begin position="3600"/>
        <end position="3633"/>
    </location>
</feature>
<evidence type="ECO:0000259" key="16">
    <source>
        <dbReference type="PROSITE" id="PS50003"/>
    </source>
</evidence>
<dbReference type="SMART" id="SM00033">
    <property type="entry name" value="CH"/>
    <property type="match status" value="2"/>
</dbReference>
<keyword evidence="3 12" id="KW-0728">SH3 domain</keyword>
<keyword evidence="5" id="KW-0963">Cytoplasm</keyword>
<proteinExistence type="inferred from homology"/>
<dbReference type="InterPro" id="IPR001605">
    <property type="entry name" value="PH_dom-spectrin-type"/>
</dbReference>
<keyword evidence="4" id="KW-0117">Actin capping</keyword>
<dbReference type="InterPro" id="IPR001452">
    <property type="entry name" value="SH3_domain"/>
</dbReference>
<dbReference type="PROSITE" id="PS00019">
    <property type="entry name" value="ACTININ_1"/>
    <property type="match status" value="1"/>
</dbReference>
<dbReference type="GO" id="GO:0005737">
    <property type="term" value="C:cytoplasm"/>
    <property type="evidence" value="ECO:0007669"/>
    <property type="project" value="UniProtKB-ARBA"/>
</dbReference>
<dbReference type="PROSITE" id="PS50003">
    <property type="entry name" value="PH_DOMAIN"/>
    <property type="match status" value="1"/>
</dbReference>
<dbReference type="FunFam" id="2.30.29.30:FF:000024">
    <property type="entry name" value="Spectrin beta chain"/>
    <property type="match status" value="1"/>
</dbReference>
<feature type="compositionally biased region" description="Basic and acidic residues" evidence="14">
    <location>
        <begin position="3687"/>
        <end position="3697"/>
    </location>
</feature>
<name>A0A6P7ST25_9MOLL</name>
<dbReference type="FunFam" id="1.20.58.60:FF:000019">
    <property type="entry name" value="Spectrin beta chain"/>
    <property type="match status" value="2"/>
</dbReference>
<evidence type="ECO:0000313" key="19">
    <source>
        <dbReference type="RefSeq" id="XP_029641430.1"/>
    </source>
</evidence>
<dbReference type="GO" id="GO:0016020">
    <property type="term" value="C:membrane"/>
    <property type="evidence" value="ECO:0007669"/>
    <property type="project" value="UniProtKB-ARBA"/>
</dbReference>
<feature type="domain" description="Calponin-homology (CH)" evidence="17">
    <location>
        <begin position="19"/>
        <end position="122"/>
    </location>
</feature>
<dbReference type="SUPFAM" id="SSF47576">
    <property type="entry name" value="Calponin-homology domain, CH-domain"/>
    <property type="match status" value="1"/>
</dbReference>
<evidence type="ECO:0000256" key="9">
    <source>
        <dbReference type="ARBA" id="ARBA00022737"/>
    </source>
</evidence>
<dbReference type="InterPro" id="IPR041681">
    <property type="entry name" value="PH_9"/>
</dbReference>
<dbReference type="GO" id="GO:0003779">
    <property type="term" value="F:actin binding"/>
    <property type="evidence" value="ECO:0007669"/>
    <property type="project" value="UniProtKB-KW"/>
</dbReference>
<dbReference type="SUPFAM" id="SSF50729">
    <property type="entry name" value="PH domain-like"/>
    <property type="match status" value="1"/>
</dbReference>
<feature type="compositionally biased region" description="Polar residues" evidence="14">
    <location>
        <begin position="3855"/>
        <end position="3868"/>
    </location>
</feature>
<evidence type="ECO:0000256" key="5">
    <source>
        <dbReference type="ARBA" id="ARBA00022490"/>
    </source>
</evidence>
<dbReference type="InterPro" id="IPR036028">
    <property type="entry name" value="SH3-like_dom_sf"/>
</dbReference>
<keyword evidence="9" id="KW-0677">Repeat</keyword>
<evidence type="ECO:0000256" key="2">
    <source>
        <dbReference type="ARBA" id="ARBA00006826"/>
    </source>
</evidence>
<evidence type="ECO:0000256" key="12">
    <source>
        <dbReference type="PROSITE-ProRule" id="PRU00192"/>
    </source>
</evidence>
<dbReference type="Gene3D" id="1.20.58.60">
    <property type="match status" value="25"/>
</dbReference>
<keyword evidence="13" id="KW-0175">Coiled coil</keyword>
<gene>
    <name evidence="19" type="primary">LOC115216340</name>
</gene>
<feature type="compositionally biased region" description="Basic residues" evidence="14">
    <location>
        <begin position="4009"/>
        <end position="4023"/>
    </location>
</feature>
<dbReference type="Gene3D" id="2.30.29.30">
    <property type="entry name" value="Pleckstrin-homology domain (PH domain)/Phosphotyrosine-binding domain (PTB)"/>
    <property type="match status" value="1"/>
</dbReference>
<dbReference type="InterPro" id="IPR018159">
    <property type="entry name" value="Spectrin/alpha-actinin"/>
</dbReference>
<organism evidence="18 19">
    <name type="scientific">Octopus sinensis</name>
    <name type="common">East Asian common octopus</name>
    <dbReference type="NCBI Taxonomy" id="2607531"/>
    <lineage>
        <taxon>Eukaryota</taxon>
        <taxon>Metazoa</taxon>
        <taxon>Spiralia</taxon>
        <taxon>Lophotrochozoa</taxon>
        <taxon>Mollusca</taxon>
        <taxon>Cephalopoda</taxon>
        <taxon>Coleoidea</taxon>
        <taxon>Octopodiformes</taxon>
        <taxon>Octopoda</taxon>
        <taxon>Incirrata</taxon>
        <taxon>Octopodidae</taxon>
        <taxon>Octopus</taxon>
    </lineage>
</organism>
<evidence type="ECO:0000256" key="1">
    <source>
        <dbReference type="ARBA" id="ARBA00004245"/>
    </source>
</evidence>
<feature type="domain" description="Calponin-homology (CH)" evidence="17">
    <location>
        <begin position="140"/>
        <end position="244"/>
    </location>
</feature>
<protein>
    <submittedName>
        <fullName evidence="19">Spectrin beta chain, non-erythrocytic 1 isoform X1</fullName>
    </submittedName>
</protein>
<evidence type="ECO:0000256" key="14">
    <source>
        <dbReference type="SAM" id="MobiDB-lite"/>
    </source>
</evidence>
<dbReference type="Gene3D" id="2.30.30.40">
    <property type="entry name" value="SH3 Domains"/>
    <property type="match status" value="1"/>
</dbReference>
<dbReference type="CDD" id="cd10571">
    <property type="entry name" value="PH_beta_spectrin"/>
    <property type="match status" value="1"/>
</dbReference>
<dbReference type="InterPro" id="IPR011993">
    <property type="entry name" value="PH-like_dom_sf"/>
</dbReference>
<dbReference type="FunFam" id="1.20.58.60:FF:000020">
    <property type="entry name" value="Spectrin alpha chain, non-erythrocytic 1"/>
    <property type="match status" value="2"/>
</dbReference>
<evidence type="ECO:0000259" key="15">
    <source>
        <dbReference type="PROSITE" id="PS50002"/>
    </source>
</evidence>
<dbReference type="PANTHER" id="PTHR11915">
    <property type="entry name" value="SPECTRIN/FILAMIN RELATED CYTOSKELETAL PROTEIN"/>
    <property type="match status" value="1"/>
</dbReference>
<dbReference type="SMART" id="SM00150">
    <property type="entry name" value="SPEC"/>
    <property type="match status" value="29"/>
</dbReference>
<evidence type="ECO:0000256" key="13">
    <source>
        <dbReference type="SAM" id="Coils"/>
    </source>
</evidence>
<keyword evidence="6" id="KW-0597">Phosphoprotein</keyword>
<dbReference type="PROSITE" id="PS50002">
    <property type="entry name" value="SH3"/>
    <property type="match status" value="1"/>
</dbReference>
<evidence type="ECO:0000256" key="4">
    <source>
        <dbReference type="ARBA" id="ARBA00022467"/>
    </source>
</evidence>
<keyword evidence="7" id="KW-0344">Guanine-nucleotide releasing factor</keyword>
<feature type="compositionally biased region" description="Polar residues" evidence="14">
    <location>
        <begin position="3652"/>
        <end position="3670"/>
    </location>
</feature>
<evidence type="ECO:0000256" key="7">
    <source>
        <dbReference type="ARBA" id="ARBA00022658"/>
    </source>
</evidence>
<dbReference type="InterPro" id="IPR036872">
    <property type="entry name" value="CH_dom_sf"/>
</dbReference>
<dbReference type="PRINTS" id="PR00683">
    <property type="entry name" value="SPECTRINPH"/>
</dbReference>
<dbReference type="GO" id="GO:0051693">
    <property type="term" value="P:actin filament capping"/>
    <property type="evidence" value="ECO:0007669"/>
    <property type="project" value="UniProtKB-KW"/>
</dbReference>
<feature type="region of interest" description="Disordered" evidence="14">
    <location>
        <begin position="3646"/>
        <end position="3702"/>
    </location>
</feature>
<dbReference type="FunFam" id="1.20.58.60:FF:000011">
    <property type="entry name" value="Spectrin beta chain"/>
    <property type="match status" value="1"/>
</dbReference>
<dbReference type="FunFam" id="1.10.418.10:FF:000001">
    <property type="entry name" value="Actinin alpha 1"/>
    <property type="match status" value="1"/>
</dbReference>
<dbReference type="FunFam" id="1.20.58.60:FF:000007">
    <property type="entry name" value="Spectrin alpha chain non-erythrocytic 1"/>
    <property type="match status" value="1"/>
</dbReference>
<dbReference type="CDD" id="cd21194">
    <property type="entry name" value="CH_beta_spectrin_rpt2"/>
    <property type="match status" value="1"/>
</dbReference>
<dbReference type="InterPro" id="IPR001589">
    <property type="entry name" value="Actinin_actin-bd_CS"/>
</dbReference>
<feature type="compositionally biased region" description="Polar residues" evidence="14">
    <location>
        <begin position="3947"/>
        <end position="3962"/>
    </location>
</feature>
<dbReference type="InterPro" id="IPR002017">
    <property type="entry name" value="Spectrin_repeat"/>
</dbReference>
<dbReference type="Pfam" id="PF00307">
    <property type="entry name" value="CH"/>
    <property type="match status" value="2"/>
</dbReference>
<dbReference type="CDD" id="cd00176">
    <property type="entry name" value="SPEC"/>
    <property type="match status" value="18"/>
</dbReference>
<reference evidence="19" key="1">
    <citation type="submission" date="2025-08" db="UniProtKB">
        <authorList>
            <consortium name="RefSeq"/>
        </authorList>
    </citation>
    <scope>IDENTIFICATION</scope>
</reference>
<evidence type="ECO:0000256" key="10">
    <source>
        <dbReference type="ARBA" id="ARBA00023203"/>
    </source>
</evidence>
<evidence type="ECO:0000313" key="18">
    <source>
        <dbReference type="Proteomes" id="UP000515154"/>
    </source>
</evidence>
<feature type="region of interest" description="Disordered" evidence="14">
    <location>
        <begin position="3854"/>
        <end position="4032"/>
    </location>
</feature>
<evidence type="ECO:0000256" key="11">
    <source>
        <dbReference type="ARBA" id="ARBA00023212"/>
    </source>
</evidence>
<feature type="region of interest" description="Disordered" evidence="14">
    <location>
        <begin position="3566"/>
        <end position="3588"/>
    </location>
</feature>
<keyword evidence="11" id="KW-0206">Cytoskeleton</keyword>
<feature type="compositionally biased region" description="Polar residues" evidence="14">
    <location>
        <begin position="3892"/>
        <end position="3906"/>
    </location>
</feature>
<evidence type="ECO:0000256" key="3">
    <source>
        <dbReference type="ARBA" id="ARBA00022443"/>
    </source>
</evidence>
<dbReference type="GO" id="GO:0005085">
    <property type="term" value="F:guanyl-nucleotide exchange factor activity"/>
    <property type="evidence" value="ECO:0007669"/>
    <property type="project" value="UniProtKB-KW"/>
</dbReference>
<comment type="subcellular location">
    <subcellularLocation>
        <location evidence="1">Cytoplasm</location>
        <location evidence="1">Cytoskeleton</location>
    </subcellularLocation>
</comment>
<feature type="compositionally biased region" description="Polar residues" evidence="14">
    <location>
        <begin position="3615"/>
        <end position="3631"/>
    </location>
</feature>
<dbReference type="GO" id="GO:0005543">
    <property type="term" value="F:phospholipid binding"/>
    <property type="evidence" value="ECO:0007669"/>
    <property type="project" value="InterPro"/>
</dbReference>
<keyword evidence="18" id="KW-1185">Reference proteome</keyword>
<dbReference type="Proteomes" id="UP000515154">
    <property type="component" value="Linkage group LG10"/>
</dbReference>
<keyword evidence="8" id="KW-0493">Microtubule</keyword>
<evidence type="ECO:0000259" key="17">
    <source>
        <dbReference type="PROSITE" id="PS50021"/>
    </source>
</evidence>
<dbReference type="CDD" id="cd21193">
    <property type="entry name" value="CH_beta_spectrin_rpt1"/>
    <property type="match status" value="1"/>
</dbReference>
<evidence type="ECO:0000256" key="8">
    <source>
        <dbReference type="ARBA" id="ARBA00022701"/>
    </source>
</evidence>
<dbReference type="GO" id="GO:0005874">
    <property type="term" value="C:microtubule"/>
    <property type="evidence" value="ECO:0007669"/>
    <property type="project" value="UniProtKB-KW"/>
</dbReference>
<dbReference type="Pfam" id="PF15410">
    <property type="entry name" value="PH_9"/>
    <property type="match status" value="1"/>
</dbReference>
<sequence length="4032" mass="467786">MTENFESRRIKILQQERVQIQKKTFTKWANSFLEKTRFYINDLFTDLSDGKILMKLLELISGERVGKPNDGKIRVQKVENVLKCLQFLKSKIHFENIGAEDIVDGNHRLILGLIWTIILRFQIQEIVEFVEDDDGDREKKSAKDALLLWCQRKTDGYPGVHIENFTSSWRNGLGFNALIHAHRPELIAYEELIPSEHIPNLNNAFNVAKNMGIPKMLDAEDVDVPKPDEKVIMTYVSAYYHYFAKLKSELTGGKRIAKIINNVLTLQQNQKDYESFTTNLIEWINQKIKELNDRNFPNSYEGIKNELLKFKQYRTVEKPPKFKERGHIEVLFFNIQANLKANGQKGYTPPEGKLVHDIHTAWTSLEKAEHDREIVLRDQLRRLDRLERLAQRFHQKSSIRETWLVDMNQVLNEEIINTNASETDAVLKKHEAISAEILAGKDRFKRVNELAEELIKENYQDQATVKKRNDAITKNWKKLLTTLEERKKSISALENGMIFLREIDGVDEELKECKAKVTSEVPLKHLQAVEDALQKHDLVETQMSVLSKRLSNLQDKVQKIDDDTGKPLLVNRTKEVTKELKLVQQLVAEKQDKLKKSLQYFQFLQDLQEEDQWVDEKTKILKTKALSKDLKAALRTLKKYEAQEAEVNVHDQLGKSLLGTGAKLRSAGYSFPSKDGTDRLKKFEDKWQQLRELMRNRRVWLEDSIEAQQFYADANEAESWMKDKLTVVCSNDRGRDETSAKALLVRHHRLMKEIDAFSPEIERLRELSILMTKAASEHNISPDKFVRHMENGENDADELDSDVEPAVVEKEVYKDVLVKKEIPQVKILFGYQNPKDGSSINKGEVADLIKKANEEWWWVMKADGTGLYVPKTYVKETAPRVIQETRKKLVTVKEVVKSPAAAPSPLHRTPSVRSKTNLHFDKDNVESRQKQIQATYNKLQKLSQTRCSSLEDAARLLSFFNQCDEFEGWINEKEEMLNSKESLSDNMAAVKTKYESLLTSLAANQVRLKDINTLADEIISSGSSEEDAVRKRQKEIQRRWDNLNRLKMNKEKLLEGASSIEMFKLTCDDLQEWIREKDNALYDDDVGKDLESSKNLRRKHMNFERELVPVETKMTKMAFLADTFFSICVRSAYPNEKNYVDQRQKEVEKQWKALQDKVQKRRKQLDDSVTQHQFAEDGKDLLAWAEIMESKLKSSEKPRDYKTAESMLQEHKELGKEIEQKKEKFRHLENVKLPGGHTAKTEELLKKLKIKENNLDNIWQKKYKELKDTLSLQGFNKEADYMDYLNSGNESLLEVSGKPDSLDDVVCQIRQNELFCSKMKAGDERVNAFKQKADTLLNENHPDSEHIGKRKNQILQHRAAVKEKASKRAEDLEKARKFFEFKRNANELSEWIKNKNQSVKDTSKGSTNLSGALLKHQAFEAELKANSEWLQSLNKDGKALLDSGHENSKEVQDILGQVNKQWEELYKNSVNQSSTLNHASQIGDLNKSVDDSIVSITELGNKVKCEDVGSDLRNCKDLLKKHQNLENEKASVEENLKVLTCQSQELARADPKNKANIIQSVNEANIEFEKLTPKFNSRKQTLNQAYGWHQMNFDVDNELLWIKEKLHSVSSTNYGKTLLEAQNLHTKHQKLGVEIQGHQPLIDKVLSTGAKLIQEQHFASKSIKDKCQDLQLSWDDLLRKYKIRKKNLDLSLQTQKYLSEVAEVTSWINYQMEILSSTDYGKDENAADRLLAKNKVLETDRQTYQGVANALGKEATRLIKSGSDNPSMIRKTQDGLYDMLNKLKQLSAERRVKLEESKNIHAFRREHADCEEWIAEQMQIASLEEYGEDYEHFEVLQGKFDEFKWNIEAGVERFNRCDKLAGLLIEADGPYANEVRKKQESLADSWNQLLVQIETRQEKLRAASQLHRFSRDVADALDRIQEKRSSIPDDLGRDMQTTASYQKRHEVFENDLMALEAQLQVLMDDSSHLLKVYTSEELRNSIISSKQEILAKWSELQEMAELRKEKLAAAANYHHFQTSVRELLGWASEIEREMSSKTQVRDLQAVLQLENRHNELKAEIDARQDIFLQVADEGAQMIDNNHYAKAEIQEKVDQILLTQDRLNTLWDERKQYNNQLHGLHVFLRDTNQLNRIASSQEASLNTSDCGLNVEEAETLARKHADFENLVVAQDEKLESVKCQAKELLKNKHVSSDIEAPLEAVIKRRKAIKNQCNARKENLQNSLGYFRFKRDQDELENWMDDKLKVAVDDDVVKDTTDLNVKLKKLQKHQAFVSEIYANTDRIEKTKQNGEALIKKNYQKQEIQQSINSMTSKWNNLLHAAESRGKGLEAARDLLSFYEQIEKVNAWMREKEILVNAGDMGRDYEHCLELLKKVNNQDAAGIRVDENRIQSISDLADKLNKEAKEKRDHMIKDWRQLQGALKKYKSELENHSEIHAFNRDVNDVKERIKEKEVQLSTDDYGKNLAAVQLLLRKQEKIDMDFTVLEADIKKLGKHADKLEQKYPHLSGSIEKKLTEAKISWEDLQKLLRKRKSKLAESYELLKFLSDANESVNWSSNMAKQINTSELAKDSLEAENMLQLHHERKAEIDGRQKLFKVVREQGNNLLKKLETASSPDSADVDKMIKELDKSRLILTGAWDKRNKLLTACHNLQIYKETVEQVDGWLAAKEAILSNKDVGDSLYSVEELLKKHKAFEKTLHSQQDKIEDLKQFSDNLCNEQHYASAEIKNLNQAVCERHQKLWTTSQARHKTLDDARKYQLFLRNLYEVTNWIQEKLKIASEENYKDPTNLQAKIQKHTAFEAELTANRNRVDDIVQEGTKLVQADHYAKEEIDISLKELECCWKELFSTSNRKYQYLKEAFEALTINRDLDDLNQWLDETESQLTSEDHGKDLVTVTMLIKKNQRLKQDFENHRKKTNNLYESTKSLKEENHFMGKELMKRTQETIDRFESLSEPFNIREENLNDSLQLYRFYRDLEDELTWINEKQPIVESKDFGKSLPEVQNLLKKFQAVEFEIIGHEPSIEAVATTARNMLKSNHFEAADVQARIDNLHIKLQRLKECASVRKIKLQNSLEAQKFYAEVDEAEAWMKEKLPLLTTSDLGVDEDSVQILMKKLDALERDIENFSNNIGELAAVRHSLVDRGHYDAENIQRYQEKIETMYSNLQDLLTQRRIKLTEGKQFFEFLKDVEEASNRIREKAAIATSEDCGQDLEHVELLQHKFDEFMKELETSEDRITAINVSAKKMVEANHYKSDEIVEHAKQISLLWEDLNDASRARKEALINAYQIHCYGRDTDDTLEWIKEKDAIVSNEDYGHDLESVQSLYTRHNGLERDLAAISEQVENMTKSARRLVEEFPDAKTHVVNKHESMVQAWNKLVEKSSIKKEKLLQAQKLQTYFNEYRELTTWINEMLSLISAEDLAKDIAGAEASLNRFKEIKAEIDSRKEPMTKFNQIGQGLIENGHFLSEEIQQKIDTLTEAYETLLQNWKEHKKVHEYNLEAQKFRKEMEQFESWIAVRDQTVKDQKFGDSIEEVEELIRKHEDFEKTVAAQEEKYNALLKKIKIEDAMAEKHLKEQQDQMQSENRKDKDRLNEIRRKEQERILEERKREDEERKAKELIISSPNPETSSFEPDSLQASEGHKMVQNLLRRSMREKSNKPMTTLQRSGSFTQQPSTQSEEHTHIETPPMSSLLNKKDKTEDSNRIRRTANLSFRRKTHSFKEKYHLPDNLHFPEIEGFLERKHELQAGGKKAALRSWKTFYTALCGKVLCFFKDKDALEDKIPAAHSLNINKAICEEATDYTKRENVLRLRLKDGAEFLLDAGSQKEMSNWQEKLCYWATESSEDVNMDLDLDMDIDDCWDSSQQSANSSPTHQTRGVVETDENIRTNTIEDAIPATVTEETYNVKINQSPSPRQRHPNSSEKPHASSKTRSSQVYPTNLPGKDGFISKETSDSWDATSNYSSLSQKPPENNDIEALQRRPMSSSSVESTTDLGSHQFMPQTFEDDDDNSKLEKEKKKKGFSSFFRKKKDHKEVKKDKN</sequence>
<dbReference type="RefSeq" id="XP_029641430.1">
    <property type="nucleotide sequence ID" value="XM_029785570.2"/>
</dbReference>
<dbReference type="SMART" id="SM00233">
    <property type="entry name" value="PH"/>
    <property type="match status" value="1"/>
</dbReference>
<feature type="compositionally biased region" description="Polar residues" evidence="14">
    <location>
        <begin position="3920"/>
        <end position="3930"/>
    </location>
</feature>
<dbReference type="SUPFAM" id="SSF46966">
    <property type="entry name" value="Spectrin repeat"/>
    <property type="match status" value="24"/>
</dbReference>
<dbReference type="InterPro" id="IPR001849">
    <property type="entry name" value="PH_domain"/>
</dbReference>
<feature type="coiled-coil region" evidence="13">
    <location>
        <begin position="3323"/>
        <end position="3350"/>
    </location>
</feature>
<comment type="similarity">
    <text evidence="2">Belongs to the spectrin family.</text>
</comment>